<dbReference type="EMBL" id="JACGBB010000006">
    <property type="protein sequence ID" value="MBZ7987312.1"/>
    <property type="molecule type" value="Genomic_DNA"/>
</dbReference>
<feature type="domain" description="Tubulin/FtsZ 2-layer sandwich" evidence="8">
    <location>
        <begin position="214"/>
        <end position="335"/>
    </location>
</feature>
<keyword evidence="4" id="KW-0131">Cell cycle</keyword>
<gene>
    <name evidence="4 9" type="primary">ftsZ</name>
    <name evidence="9" type="ORF">AVCANL283_04210</name>
</gene>
<dbReference type="SUPFAM" id="SSF52490">
    <property type="entry name" value="Tubulin nucleotide-binding domain-like"/>
    <property type="match status" value="1"/>
</dbReference>
<dbReference type="GO" id="GO:0051301">
    <property type="term" value="P:cell division"/>
    <property type="evidence" value="ECO:0007669"/>
    <property type="project" value="UniProtKB-KW"/>
</dbReference>
<dbReference type="Pfam" id="PF12327">
    <property type="entry name" value="FtsZ_C"/>
    <property type="match status" value="1"/>
</dbReference>
<proteinExistence type="inferred from homology"/>
<evidence type="ECO:0000256" key="1">
    <source>
        <dbReference type="ARBA" id="ARBA00009690"/>
    </source>
</evidence>
<reference evidence="9 10" key="1">
    <citation type="submission" date="2020-07" db="EMBL/GenBank/DDBJ databases">
        <title>Transfer of Campylobacter canadensis to the novel genus Avispirillum gen. nov., that also includes two novel species recovered from migratory waterfowl: Avispirillum anseris sp. nov. and Avispirillum brantae sp. nov.</title>
        <authorList>
            <person name="Miller W.G."/>
            <person name="Chapman M.H."/>
            <person name="Yee E."/>
            <person name="Inglis G.D."/>
        </authorList>
    </citation>
    <scope>NUCLEOTIDE SEQUENCE [LARGE SCALE GENOMIC DNA]</scope>
    <source>
        <strain evidence="9 10">L283</strain>
    </source>
</reference>
<comment type="function">
    <text evidence="4">Essential cell division protein that forms a contractile ring structure (Z ring) at the future cell division site. The regulation of the ring assembly controls the timing and the location of cell division. One of the functions of the FtsZ ring is to recruit other cell division proteins to the septum to produce a new cell wall between the dividing cells. Binds GTP and shows GTPase activity.</text>
</comment>
<dbReference type="CDD" id="cd02201">
    <property type="entry name" value="FtsZ_type1"/>
    <property type="match status" value="1"/>
</dbReference>
<comment type="subcellular location">
    <subcellularLocation>
        <location evidence="4">Cytoplasm</location>
    </subcellularLocation>
    <text evidence="4">Assembles at midcell at the inner surface of the cytoplasmic membrane.</text>
</comment>
<dbReference type="RefSeq" id="WP_172231631.1">
    <property type="nucleotide sequence ID" value="NZ_CP035946.1"/>
</dbReference>
<comment type="subunit">
    <text evidence="4">Homodimer. Polymerizes to form a dynamic ring structure in a strictly GTP-dependent manner. Interacts directly with several other division proteins.</text>
</comment>
<comment type="similarity">
    <text evidence="1 4">Belongs to the FtsZ family.</text>
</comment>
<keyword evidence="10" id="KW-1185">Reference proteome</keyword>
<dbReference type="InterPro" id="IPR018316">
    <property type="entry name" value="Tubulin/FtsZ_2-layer-sand-dom"/>
</dbReference>
<dbReference type="PANTHER" id="PTHR30314:SF3">
    <property type="entry name" value="MITOCHONDRIAL DIVISION PROTEIN FSZA"/>
    <property type="match status" value="1"/>
</dbReference>
<evidence type="ECO:0000256" key="4">
    <source>
        <dbReference type="HAMAP-Rule" id="MF_00909"/>
    </source>
</evidence>
<dbReference type="Proteomes" id="UP000786183">
    <property type="component" value="Unassembled WGS sequence"/>
</dbReference>
<keyword evidence="4" id="KW-0717">Septation</keyword>
<feature type="binding site" evidence="4">
    <location>
        <position position="146"/>
    </location>
    <ligand>
        <name>GTP</name>
        <dbReference type="ChEBI" id="CHEBI:37565"/>
    </ligand>
</feature>
<evidence type="ECO:0000256" key="3">
    <source>
        <dbReference type="ARBA" id="ARBA00023134"/>
    </source>
</evidence>
<keyword evidence="4" id="KW-0963">Cytoplasm</keyword>
<dbReference type="InterPro" id="IPR024757">
    <property type="entry name" value="FtsZ_C"/>
</dbReference>
<feature type="coiled-coil region" evidence="6">
    <location>
        <begin position="326"/>
        <end position="360"/>
    </location>
</feature>
<comment type="caution">
    <text evidence="4">Lacks conserved residue(s) required for the propagation of feature annotation.</text>
</comment>
<accession>A0ABS7WSN5</accession>
<evidence type="ECO:0000256" key="5">
    <source>
        <dbReference type="NCBIfam" id="TIGR00065"/>
    </source>
</evidence>
<name>A0ABS7WSN5_9BACT</name>
<feature type="binding site" evidence="4">
    <location>
        <begin position="115"/>
        <end position="117"/>
    </location>
    <ligand>
        <name>GTP</name>
        <dbReference type="ChEBI" id="CHEBI:37565"/>
    </ligand>
</feature>
<sequence>MQNYNFEVSENTLDCGAKIKVIGVGGCGGNMINHLINTYELSQRVDIVAANTDAQDIYKSKAQNKIQLGIKETNGRGAGAKPEVGRKSAEESIEQIRQTLEGVELLLLVSGLGGGTGTGAAPVIANLAKSMGILVVSVVTMPFKYEGGKKLALAKEGLKELKKESDAIIEIHNQKLLEITSKTAKMHEAMAMVDNILVRAISGIITILLTKSDINVDFADVKTVMEYRGTALMSYGKGNGENGISDAYRNAIETPLLGELNSSLSGAKGLIVFVKHGVDIAFHAAMETLEEISSSASSDVMFIPGVTCDESLAPDEVEMIIIATGFDESRAEEAQRQEELKKKEEESRIQLEQLNAINANKRVSNGYDISKKTIDINSFDFETPTYKRMGLD</sequence>
<evidence type="ECO:0000259" key="8">
    <source>
        <dbReference type="SMART" id="SM00865"/>
    </source>
</evidence>
<feature type="binding site" evidence="4">
    <location>
        <position position="150"/>
    </location>
    <ligand>
        <name>GTP</name>
        <dbReference type="ChEBI" id="CHEBI:37565"/>
    </ligand>
</feature>
<keyword evidence="3 4" id="KW-0342">GTP-binding</keyword>
<dbReference type="SMART" id="SM00864">
    <property type="entry name" value="Tubulin"/>
    <property type="match status" value="1"/>
</dbReference>
<keyword evidence="2 4" id="KW-0547">Nucleotide-binding</keyword>
<dbReference type="NCBIfam" id="TIGR00065">
    <property type="entry name" value="ftsZ"/>
    <property type="match status" value="1"/>
</dbReference>
<evidence type="ECO:0000256" key="6">
    <source>
        <dbReference type="SAM" id="Coils"/>
    </source>
</evidence>
<organism evidence="9 10">
    <name type="scientific">Campylobacter canadensis</name>
    <dbReference type="NCBI Taxonomy" id="449520"/>
    <lineage>
        <taxon>Bacteria</taxon>
        <taxon>Pseudomonadati</taxon>
        <taxon>Campylobacterota</taxon>
        <taxon>Epsilonproteobacteria</taxon>
        <taxon>Campylobacterales</taxon>
        <taxon>Campylobacteraceae</taxon>
        <taxon>Campylobacter</taxon>
    </lineage>
</organism>
<dbReference type="Pfam" id="PF00091">
    <property type="entry name" value="Tubulin"/>
    <property type="match status" value="1"/>
</dbReference>
<keyword evidence="6" id="KW-0175">Coiled coil</keyword>
<comment type="caution">
    <text evidence="9">The sequence shown here is derived from an EMBL/GenBank/DDBJ whole genome shotgun (WGS) entry which is preliminary data.</text>
</comment>
<dbReference type="PANTHER" id="PTHR30314">
    <property type="entry name" value="CELL DIVISION PROTEIN FTSZ-RELATED"/>
    <property type="match status" value="1"/>
</dbReference>
<evidence type="ECO:0000313" key="9">
    <source>
        <dbReference type="EMBL" id="MBZ7987312.1"/>
    </source>
</evidence>
<dbReference type="InterPro" id="IPR036525">
    <property type="entry name" value="Tubulin/FtsZ_GTPase_sf"/>
</dbReference>
<keyword evidence="4 9" id="KW-0132">Cell division</keyword>
<dbReference type="InterPro" id="IPR000158">
    <property type="entry name" value="Cell_div_FtsZ"/>
</dbReference>
<dbReference type="InterPro" id="IPR008280">
    <property type="entry name" value="Tub_FtsZ_C"/>
</dbReference>
<dbReference type="HAMAP" id="MF_00909">
    <property type="entry name" value="FtsZ"/>
    <property type="match status" value="1"/>
</dbReference>
<dbReference type="SUPFAM" id="SSF55307">
    <property type="entry name" value="Tubulin C-terminal domain-like"/>
    <property type="match status" value="1"/>
</dbReference>
<evidence type="ECO:0000259" key="7">
    <source>
        <dbReference type="SMART" id="SM00864"/>
    </source>
</evidence>
<feature type="binding site" evidence="4">
    <location>
        <position position="194"/>
    </location>
    <ligand>
        <name>GTP</name>
        <dbReference type="ChEBI" id="CHEBI:37565"/>
    </ligand>
</feature>
<feature type="domain" description="Tubulin/FtsZ GTPase" evidence="7">
    <location>
        <begin position="18"/>
        <end position="212"/>
    </location>
</feature>
<dbReference type="InterPro" id="IPR003008">
    <property type="entry name" value="Tubulin_FtsZ_GTPase"/>
</dbReference>
<dbReference type="InterPro" id="IPR045061">
    <property type="entry name" value="FtsZ/CetZ"/>
</dbReference>
<dbReference type="SMART" id="SM00865">
    <property type="entry name" value="Tubulin_C"/>
    <property type="match status" value="1"/>
</dbReference>
<evidence type="ECO:0000256" key="2">
    <source>
        <dbReference type="ARBA" id="ARBA00022741"/>
    </source>
</evidence>
<evidence type="ECO:0000313" key="10">
    <source>
        <dbReference type="Proteomes" id="UP000786183"/>
    </source>
</evidence>
<dbReference type="Gene3D" id="3.40.50.1440">
    <property type="entry name" value="Tubulin/FtsZ, GTPase domain"/>
    <property type="match status" value="1"/>
</dbReference>
<dbReference type="PRINTS" id="PR00423">
    <property type="entry name" value="CELLDVISFTSZ"/>
</dbReference>
<protein>
    <recommendedName>
        <fullName evidence="4 5">Cell division protein FtsZ</fullName>
    </recommendedName>
</protein>